<gene>
    <name evidence="2 4" type="ORF">BDZ99DRAFT_523943</name>
</gene>
<protein>
    <submittedName>
        <fullName evidence="2 4">Uncharacterized protein</fullName>
    </submittedName>
</protein>
<feature type="compositionally biased region" description="Basic and acidic residues" evidence="1">
    <location>
        <begin position="234"/>
        <end position="251"/>
    </location>
</feature>
<evidence type="ECO:0000256" key="1">
    <source>
        <dbReference type="SAM" id="MobiDB-lite"/>
    </source>
</evidence>
<feature type="compositionally biased region" description="Acidic residues" evidence="1">
    <location>
        <begin position="304"/>
        <end position="313"/>
    </location>
</feature>
<keyword evidence="3" id="KW-1185">Reference proteome</keyword>
<dbReference type="RefSeq" id="XP_033573466.1">
    <property type="nucleotide sequence ID" value="XM_033725849.1"/>
</dbReference>
<evidence type="ECO:0000313" key="2">
    <source>
        <dbReference type="EMBL" id="KAF2806502.1"/>
    </source>
</evidence>
<reference evidence="4" key="2">
    <citation type="submission" date="2020-04" db="EMBL/GenBank/DDBJ databases">
        <authorList>
            <consortium name="NCBI Genome Project"/>
        </authorList>
    </citation>
    <scope>NUCLEOTIDE SEQUENCE</scope>
    <source>
        <strain evidence="4">CBS 304.34</strain>
    </source>
</reference>
<reference evidence="4" key="3">
    <citation type="submission" date="2025-04" db="UniProtKB">
        <authorList>
            <consortium name="RefSeq"/>
        </authorList>
    </citation>
    <scope>IDENTIFICATION</scope>
    <source>
        <strain evidence="4">CBS 304.34</strain>
    </source>
</reference>
<dbReference type="Proteomes" id="UP000504636">
    <property type="component" value="Unplaced"/>
</dbReference>
<dbReference type="GeneID" id="54466742"/>
<accession>A0A6A6YCG3</accession>
<name>A0A6A6YCG3_9PEZI</name>
<sequence length="429" mass="47466">MGRAFDRLAAPLMASTQRFPSLTSIGMSAVFTFVPSPLPTTPLSFPAPPTRAPHLTTTPQKRTRALTDVDGEYSCVEKKKRRLRLFLITSRLSRPFSAPATNIVDRGSSKIAVWAKQKALGRNLLRKAAILNRIRRNAIRTHTEGRGISCVLDQEKEQKQLELARLAFLYGSHDTHTRPVFQRPPDFPPAQAVRSGNYWALSGSPNVAGRPLSSASASTSPDPNTRDIATTAGHEIESVLREDDATDDDTRYSSPNEMYTHQHQLPVPQLPRHDYLPLPPSPLGLSNYDAFDLEDEIHDPYSAFDDDDDDDDGSVSIFNQRPQSPAYRPHADETMHDTSPFNFGSPNTAVSYVTDSTLSSVHTPPPLQQQPRMVYSDFSLLDPDEAVVGDYDGLDGVDGVRAVWPHVSSGEVVKPTHLPTARPPESNWR</sequence>
<proteinExistence type="predicted"/>
<dbReference type="AlphaFoldDB" id="A0A6A6YCG3"/>
<evidence type="ECO:0000313" key="3">
    <source>
        <dbReference type="Proteomes" id="UP000504636"/>
    </source>
</evidence>
<dbReference type="OrthoDB" id="5387995at2759"/>
<dbReference type="EMBL" id="MU003707">
    <property type="protein sequence ID" value="KAF2806502.1"/>
    <property type="molecule type" value="Genomic_DNA"/>
</dbReference>
<evidence type="ECO:0000313" key="4">
    <source>
        <dbReference type="RefSeq" id="XP_033573466.1"/>
    </source>
</evidence>
<reference evidence="2 4" key="1">
    <citation type="journal article" date="2020" name="Stud. Mycol.">
        <title>101 Dothideomycetes genomes: a test case for predicting lifestyles and emergence of pathogens.</title>
        <authorList>
            <person name="Haridas S."/>
            <person name="Albert R."/>
            <person name="Binder M."/>
            <person name="Bloem J."/>
            <person name="Labutti K."/>
            <person name="Salamov A."/>
            <person name="Andreopoulos B."/>
            <person name="Baker S."/>
            <person name="Barry K."/>
            <person name="Bills G."/>
            <person name="Bluhm B."/>
            <person name="Cannon C."/>
            <person name="Castanera R."/>
            <person name="Culley D."/>
            <person name="Daum C."/>
            <person name="Ezra D."/>
            <person name="Gonzalez J."/>
            <person name="Henrissat B."/>
            <person name="Kuo A."/>
            <person name="Liang C."/>
            <person name="Lipzen A."/>
            <person name="Lutzoni F."/>
            <person name="Magnuson J."/>
            <person name="Mondo S."/>
            <person name="Nolan M."/>
            <person name="Ohm R."/>
            <person name="Pangilinan J."/>
            <person name="Park H.-J."/>
            <person name="Ramirez L."/>
            <person name="Alfaro M."/>
            <person name="Sun H."/>
            <person name="Tritt A."/>
            <person name="Yoshinaga Y."/>
            <person name="Zwiers L.-H."/>
            <person name="Turgeon B."/>
            <person name="Goodwin S."/>
            <person name="Spatafora J."/>
            <person name="Crous P."/>
            <person name="Grigoriev I."/>
        </authorList>
    </citation>
    <scope>NUCLEOTIDE SEQUENCE</scope>
    <source>
        <strain evidence="2 4">CBS 304.34</strain>
    </source>
</reference>
<feature type="compositionally biased region" description="Polar residues" evidence="1">
    <location>
        <begin position="252"/>
        <end position="263"/>
    </location>
</feature>
<organism evidence="2">
    <name type="scientific">Mytilinidion resinicola</name>
    <dbReference type="NCBI Taxonomy" id="574789"/>
    <lineage>
        <taxon>Eukaryota</taxon>
        <taxon>Fungi</taxon>
        <taxon>Dikarya</taxon>
        <taxon>Ascomycota</taxon>
        <taxon>Pezizomycotina</taxon>
        <taxon>Dothideomycetes</taxon>
        <taxon>Pleosporomycetidae</taxon>
        <taxon>Mytilinidiales</taxon>
        <taxon>Mytilinidiaceae</taxon>
        <taxon>Mytilinidion</taxon>
    </lineage>
</organism>
<feature type="region of interest" description="Disordered" evidence="1">
    <location>
        <begin position="299"/>
        <end position="330"/>
    </location>
</feature>
<feature type="region of interest" description="Disordered" evidence="1">
    <location>
        <begin position="209"/>
        <end position="278"/>
    </location>
</feature>
<feature type="compositionally biased region" description="Polar residues" evidence="1">
    <location>
        <begin position="213"/>
        <end position="223"/>
    </location>
</feature>